<dbReference type="FunFam" id="3.30.710.10:FF:000001">
    <property type="entry name" value="Kelch-like family member 20"/>
    <property type="match status" value="1"/>
</dbReference>
<dbReference type="EMBL" id="OE179436">
    <property type="protein sequence ID" value="CAD7568800.1"/>
    <property type="molecule type" value="Genomic_DNA"/>
</dbReference>
<dbReference type="Pfam" id="PF00651">
    <property type="entry name" value="BTB"/>
    <property type="match status" value="1"/>
</dbReference>
<dbReference type="AlphaFoldDB" id="A0A7R9IXR6"/>
<sequence length="730" mass="81886">MLLAPIGQSILGAENSIPTNRLPYNSRQRKPSLDSDSTLSGDTTDGPGADEYKFVETSHSQEVLLGLNELRKDGHFCDVTLLVEGDKFPAHRNVLASFSPYFKAMFTSKLAESRQSMVAVNGVEPAMMGLLLEYAYTSTVTITRSNVQSLLSAANLLQVLPVRDAACLYLERHMDSTNCVGIHCFAETHACTDLQLKARLFTLRNFWDVAHGEEFLGLSASKLVEFVSSDDLEVEREETVFQSVIRWYNNNPESRRPEFHKVLEYVRLPLLSPYFLHDCVEGQLVVRQSQEARVLIEEAKRFHLLPDRRMELQSPRTKPRKSAGTVQVIVAVGGEDDKVVLRSVECYDPVSRQWRTLACLPFAVSKHGLVASGKNTLYLAGGEFPDGSASRSMWRYDPILDVWQEMAPMLIPRSELGLAMLDGSVYAVGGWEGSYRLDCVERYDLDSNSWHFITPMKMAVTSPAVVAHDGMLYVTGGAVLEDGDGIELVQRYDPRSNTWTELAPMLIPRSGSAACVLDGHIYVVGVAVVDRHIFVLGGEEGWDRYHDTIECYSPDSDTWQLTGEMPTSRSWLSCVPLQTAPFEFQPRSMLRVTWAEPTTNLGVLQDISLTQTTWKTDWRVRGSEPAFAWREIGKPFRNHPPPQFTRPRFRTSISPSSAVELNTTSALANYATEAGRQLSTSRGLTFSFLRMLAHSGGRRDSPLPPLPPIFILPRFRRVRYTERKAKSCKT</sequence>
<evidence type="ECO:0000256" key="1">
    <source>
        <dbReference type="ARBA" id="ARBA00022441"/>
    </source>
</evidence>
<dbReference type="InterPro" id="IPR000210">
    <property type="entry name" value="BTB/POZ_dom"/>
</dbReference>
<keyword evidence="1" id="KW-0880">Kelch repeat</keyword>
<dbReference type="InterPro" id="IPR011705">
    <property type="entry name" value="BACK"/>
</dbReference>
<dbReference type="SMART" id="SM00875">
    <property type="entry name" value="BACK"/>
    <property type="match status" value="1"/>
</dbReference>
<dbReference type="Pfam" id="PF24681">
    <property type="entry name" value="Kelch_KLHDC2_KLHL20_DRC7"/>
    <property type="match status" value="1"/>
</dbReference>
<dbReference type="Pfam" id="PF07707">
    <property type="entry name" value="BACK"/>
    <property type="match status" value="1"/>
</dbReference>
<feature type="domain" description="BTB" evidence="5">
    <location>
        <begin position="77"/>
        <end position="144"/>
    </location>
</feature>
<dbReference type="PROSITE" id="PS50097">
    <property type="entry name" value="BTB"/>
    <property type="match status" value="1"/>
</dbReference>
<dbReference type="InterPro" id="IPR006652">
    <property type="entry name" value="Kelch_1"/>
</dbReference>
<dbReference type="Gene3D" id="3.30.710.10">
    <property type="entry name" value="Potassium Channel Kv1.1, Chain A"/>
    <property type="match status" value="1"/>
</dbReference>
<feature type="region of interest" description="Disordered" evidence="4">
    <location>
        <begin position="17"/>
        <end position="49"/>
    </location>
</feature>
<evidence type="ECO:0000256" key="3">
    <source>
        <dbReference type="ARBA" id="ARBA00023203"/>
    </source>
</evidence>
<evidence type="ECO:0000256" key="2">
    <source>
        <dbReference type="ARBA" id="ARBA00022737"/>
    </source>
</evidence>
<name>A0A7R9IXR6_TIMCA</name>
<accession>A0A7R9IXR6</accession>
<dbReference type="InterPro" id="IPR011333">
    <property type="entry name" value="SKP1/BTB/POZ_sf"/>
</dbReference>
<dbReference type="Gene3D" id="2.120.10.80">
    <property type="entry name" value="Kelch-type beta propeller"/>
    <property type="match status" value="2"/>
</dbReference>
<feature type="compositionally biased region" description="Polar residues" evidence="4">
    <location>
        <begin position="17"/>
        <end position="26"/>
    </location>
</feature>
<dbReference type="FunFam" id="1.25.40.420:FF:000001">
    <property type="entry name" value="Kelch-like family member 12"/>
    <property type="match status" value="1"/>
</dbReference>
<feature type="compositionally biased region" description="Low complexity" evidence="4">
    <location>
        <begin position="34"/>
        <end position="47"/>
    </location>
</feature>
<dbReference type="PANTHER" id="PTHR45632:SF17">
    <property type="entry name" value="KELCH-LIKE PROTEIN 31"/>
    <property type="match status" value="1"/>
</dbReference>
<organism evidence="6">
    <name type="scientific">Timema californicum</name>
    <name type="common">California timema</name>
    <name type="synonym">Walking stick</name>
    <dbReference type="NCBI Taxonomy" id="61474"/>
    <lineage>
        <taxon>Eukaryota</taxon>
        <taxon>Metazoa</taxon>
        <taxon>Ecdysozoa</taxon>
        <taxon>Arthropoda</taxon>
        <taxon>Hexapoda</taxon>
        <taxon>Insecta</taxon>
        <taxon>Pterygota</taxon>
        <taxon>Neoptera</taxon>
        <taxon>Polyneoptera</taxon>
        <taxon>Phasmatodea</taxon>
        <taxon>Timematodea</taxon>
        <taxon>Timematoidea</taxon>
        <taxon>Timematidae</taxon>
        <taxon>Timema</taxon>
    </lineage>
</organism>
<dbReference type="GO" id="GO:0003779">
    <property type="term" value="F:actin binding"/>
    <property type="evidence" value="ECO:0007669"/>
    <property type="project" value="UniProtKB-KW"/>
</dbReference>
<proteinExistence type="predicted"/>
<dbReference type="SUPFAM" id="SSF54695">
    <property type="entry name" value="POZ domain"/>
    <property type="match status" value="1"/>
</dbReference>
<dbReference type="Gene3D" id="1.25.40.420">
    <property type="match status" value="1"/>
</dbReference>
<evidence type="ECO:0000313" key="6">
    <source>
        <dbReference type="EMBL" id="CAD7568800.1"/>
    </source>
</evidence>
<dbReference type="InterPro" id="IPR015915">
    <property type="entry name" value="Kelch-typ_b-propeller"/>
</dbReference>
<dbReference type="PANTHER" id="PTHR45632">
    <property type="entry name" value="LD33804P"/>
    <property type="match status" value="1"/>
</dbReference>
<evidence type="ECO:0000259" key="5">
    <source>
        <dbReference type="PROSITE" id="PS50097"/>
    </source>
</evidence>
<dbReference type="SUPFAM" id="SSF117281">
    <property type="entry name" value="Kelch motif"/>
    <property type="match status" value="1"/>
</dbReference>
<dbReference type="SMART" id="SM00612">
    <property type="entry name" value="Kelch"/>
    <property type="match status" value="5"/>
</dbReference>
<gene>
    <name evidence="6" type="ORF">TCMB3V08_LOCUS1555</name>
</gene>
<keyword evidence="2" id="KW-0677">Repeat</keyword>
<dbReference type="GO" id="GO:0005737">
    <property type="term" value="C:cytoplasm"/>
    <property type="evidence" value="ECO:0007669"/>
    <property type="project" value="UniProtKB-ARBA"/>
</dbReference>
<dbReference type="SMART" id="SM00225">
    <property type="entry name" value="BTB"/>
    <property type="match status" value="1"/>
</dbReference>
<keyword evidence="3" id="KW-0009">Actin-binding</keyword>
<reference evidence="6" key="1">
    <citation type="submission" date="2020-11" db="EMBL/GenBank/DDBJ databases">
        <authorList>
            <person name="Tran Van P."/>
        </authorList>
    </citation>
    <scope>NUCLEOTIDE SEQUENCE</scope>
</reference>
<protein>
    <submittedName>
        <fullName evidence="6">(California timema) hypothetical protein</fullName>
    </submittedName>
</protein>
<evidence type="ECO:0000256" key="4">
    <source>
        <dbReference type="SAM" id="MobiDB-lite"/>
    </source>
</evidence>